<evidence type="ECO:0000313" key="2">
    <source>
        <dbReference type="EMBL" id="AFS82381.1"/>
    </source>
</evidence>
<reference evidence="2 3" key="1">
    <citation type="journal article" date="2012" name="J. Bacteriol.">
        <title>Draft Genome Sequence of an Ammonia-Oxidizing Archaeon, "Candidatus Nitrosopumilus sediminis" AR2, from Svalbard in the Arctic Circle.</title>
        <authorList>
            <person name="Park S.J."/>
            <person name="Kim J.G."/>
            <person name="Jung M.Y."/>
            <person name="Kim S.J."/>
            <person name="Cha I.T."/>
            <person name="Ghai R."/>
            <person name="Martin-Cuadrado A.B."/>
            <person name="Rodriguez-Valera F."/>
            <person name="Rhee S.K."/>
        </authorList>
    </citation>
    <scope>NUCLEOTIDE SEQUENCE [LARGE SCALE GENOMIC DNA]</scope>
    <source>
        <strain evidence="2 3">AR2</strain>
    </source>
</reference>
<feature type="region of interest" description="Disordered" evidence="1">
    <location>
        <begin position="34"/>
        <end position="62"/>
    </location>
</feature>
<keyword evidence="3" id="KW-1185">Reference proteome</keyword>
<dbReference type="RefSeq" id="WP_014964753.1">
    <property type="nucleotide sequence ID" value="NC_018656.1"/>
</dbReference>
<dbReference type="GeneID" id="13697591"/>
<accession>K0BDI5</accession>
<evidence type="ECO:0000256" key="1">
    <source>
        <dbReference type="SAM" id="MobiDB-lite"/>
    </source>
</evidence>
<dbReference type="AlphaFoldDB" id="K0BDI5"/>
<dbReference type="KEGG" id="nir:NSED_02875"/>
<sequence length="62" mass="7373">MKHIEHDKTAQNYDNLQAAYKKLLEEYEEIKNKDAHSPKLEEKIKEMSKKQKEIQDLASELT</sequence>
<dbReference type="EMBL" id="CP003843">
    <property type="protein sequence ID" value="AFS82381.1"/>
    <property type="molecule type" value="Genomic_DNA"/>
</dbReference>
<dbReference type="HOGENOM" id="CLU_207574_0_0_2"/>
<dbReference type="Proteomes" id="UP000006100">
    <property type="component" value="Chromosome"/>
</dbReference>
<protein>
    <submittedName>
        <fullName evidence="2">Uncharacterized protein</fullName>
    </submittedName>
</protein>
<proteinExistence type="predicted"/>
<dbReference type="PATRIC" id="fig|1229909.8.peg.610"/>
<gene>
    <name evidence="2" type="ORF">NSED_02875</name>
</gene>
<organism evidence="2 3">
    <name type="scientific">Candidatus Nitrosopumilus sediminis</name>
    <dbReference type="NCBI Taxonomy" id="1229909"/>
    <lineage>
        <taxon>Archaea</taxon>
        <taxon>Nitrososphaerota</taxon>
        <taxon>Nitrososphaeria</taxon>
        <taxon>Nitrosopumilales</taxon>
        <taxon>Nitrosopumilaceae</taxon>
        <taxon>Nitrosopumilus</taxon>
    </lineage>
</organism>
<feature type="compositionally biased region" description="Basic and acidic residues" evidence="1">
    <location>
        <begin position="34"/>
        <end position="55"/>
    </location>
</feature>
<evidence type="ECO:0000313" key="3">
    <source>
        <dbReference type="Proteomes" id="UP000006100"/>
    </source>
</evidence>
<name>K0BDI5_9ARCH</name>